<evidence type="ECO:0000313" key="2">
    <source>
        <dbReference type="Proteomes" id="UP000308600"/>
    </source>
</evidence>
<gene>
    <name evidence="1" type="ORF">BDN72DRAFT_817476</name>
</gene>
<sequence>MGGAHISDDASSPATAPAPLSIPPPKLSPGVASSSSSPPPPSSPRSSIGSSSTAPSFADQLDISIISALATNVRQRTTGETHLCTTNPSYEVGSRNVVWFIAFDDGQEWVLRVPILKWCSLLEERMKSDLLAVNLIRKGTTIPIPEVHDYSVTTDNSIGRPYILLSRARGKQLAKLWFDPEWFTDEKRRNVFRSLAKNLLQFKSLEFPAIGELCQGDEVDSITIAPLLPSLDEIDRQAGPESLRTFTGPYNSTHTYLLGEIDKCLSKAYDKYERGSLALLRLFASSIPNPKFDGPPFVLTLPDFNYHNIFVDDEGNVTDFIDWDETTTLPRELGYARYPSWITRDWDPSLYAYHFPAEQEDSPETLQEFRDEYLAIVAELDPESAELTKTSHVMEAIGIAISTSFLRGNILSKLREYLFGNNNDFGSILEEQVHKGEWIRTLPQQVSGM</sequence>
<protein>
    <submittedName>
        <fullName evidence="1">Uncharacterized protein</fullName>
    </submittedName>
</protein>
<dbReference type="Proteomes" id="UP000308600">
    <property type="component" value="Unassembled WGS sequence"/>
</dbReference>
<reference evidence="1 2" key="1">
    <citation type="journal article" date="2019" name="Nat. Ecol. Evol.">
        <title>Megaphylogeny resolves global patterns of mushroom evolution.</title>
        <authorList>
            <person name="Varga T."/>
            <person name="Krizsan K."/>
            <person name="Foldi C."/>
            <person name="Dima B."/>
            <person name="Sanchez-Garcia M."/>
            <person name="Sanchez-Ramirez S."/>
            <person name="Szollosi G.J."/>
            <person name="Szarkandi J.G."/>
            <person name="Papp V."/>
            <person name="Albert L."/>
            <person name="Andreopoulos W."/>
            <person name="Angelini C."/>
            <person name="Antonin V."/>
            <person name="Barry K.W."/>
            <person name="Bougher N.L."/>
            <person name="Buchanan P."/>
            <person name="Buyck B."/>
            <person name="Bense V."/>
            <person name="Catcheside P."/>
            <person name="Chovatia M."/>
            <person name="Cooper J."/>
            <person name="Damon W."/>
            <person name="Desjardin D."/>
            <person name="Finy P."/>
            <person name="Geml J."/>
            <person name="Haridas S."/>
            <person name="Hughes K."/>
            <person name="Justo A."/>
            <person name="Karasinski D."/>
            <person name="Kautmanova I."/>
            <person name="Kiss B."/>
            <person name="Kocsube S."/>
            <person name="Kotiranta H."/>
            <person name="LaButti K.M."/>
            <person name="Lechner B.E."/>
            <person name="Liimatainen K."/>
            <person name="Lipzen A."/>
            <person name="Lukacs Z."/>
            <person name="Mihaltcheva S."/>
            <person name="Morgado L.N."/>
            <person name="Niskanen T."/>
            <person name="Noordeloos M.E."/>
            <person name="Ohm R.A."/>
            <person name="Ortiz-Santana B."/>
            <person name="Ovrebo C."/>
            <person name="Racz N."/>
            <person name="Riley R."/>
            <person name="Savchenko A."/>
            <person name="Shiryaev A."/>
            <person name="Soop K."/>
            <person name="Spirin V."/>
            <person name="Szebenyi C."/>
            <person name="Tomsovsky M."/>
            <person name="Tulloss R.E."/>
            <person name="Uehling J."/>
            <person name="Grigoriev I.V."/>
            <person name="Vagvolgyi C."/>
            <person name="Papp T."/>
            <person name="Martin F.M."/>
            <person name="Miettinen O."/>
            <person name="Hibbett D.S."/>
            <person name="Nagy L.G."/>
        </authorList>
    </citation>
    <scope>NUCLEOTIDE SEQUENCE [LARGE SCALE GENOMIC DNA]</scope>
    <source>
        <strain evidence="1 2">NL-1719</strain>
    </source>
</reference>
<accession>A0ACD3AZY4</accession>
<proteinExistence type="predicted"/>
<dbReference type="EMBL" id="ML208298">
    <property type="protein sequence ID" value="TFK71395.1"/>
    <property type="molecule type" value="Genomic_DNA"/>
</dbReference>
<evidence type="ECO:0000313" key="1">
    <source>
        <dbReference type="EMBL" id="TFK71395.1"/>
    </source>
</evidence>
<name>A0ACD3AZY4_9AGAR</name>
<organism evidence="1 2">
    <name type="scientific">Pluteus cervinus</name>
    <dbReference type="NCBI Taxonomy" id="181527"/>
    <lineage>
        <taxon>Eukaryota</taxon>
        <taxon>Fungi</taxon>
        <taxon>Dikarya</taxon>
        <taxon>Basidiomycota</taxon>
        <taxon>Agaricomycotina</taxon>
        <taxon>Agaricomycetes</taxon>
        <taxon>Agaricomycetidae</taxon>
        <taxon>Agaricales</taxon>
        <taxon>Pluteineae</taxon>
        <taxon>Pluteaceae</taxon>
        <taxon>Pluteus</taxon>
    </lineage>
</organism>
<keyword evidence="2" id="KW-1185">Reference proteome</keyword>